<dbReference type="AlphaFoldDB" id="A0AAD9QRB3"/>
<feature type="region of interest" description="Disordered" evidence="1">
    <location>
        <begin position="49"/>
        <end position="109"/>
    </location>
</feature>
<keyword evidence="6" id="KW-1185">Reference proteome</keyword>
<accession>A0AAD9QRB3</accession>
<feature type="signal peptide" evidence="2">
    <location>
        <begin position="1"/>
        <end position="30"/>
    </location>
</feature>
<sequence>MAFKVAKQFFPMSLVMIALIFLSSAGKSAARPSNALTQRLLTVDRLPGIQETSTQSDDQNEKKQMLLGDHKPELKEKPREPQEDGDGSTFHTNDDKLDASSRSRASRDNSKSCVAGYNFVTIGSKIIRVAICKQGCQAKTMTVIFPGGVTKIFASDCF</sequence>
<dbReference type="Proteomes" id="UP001249851">
    <property type="component" value="Unassembled WGS sequence"/>
</dbReference>
<keyword evidence="2" id="KW-0732">Signal</keyword>
<proteinExistence type="predicted"/>
<reference evidence="5" key="2">
    <citation type="journal article" date="2023" name="Science">
        <title>Genomic signatures of disease resistance in endangered staghorn corals.</title>
        <authorList>
            <person name="Vollmer S.V."/>
            <person name="Selwyn J.D."/>
            <person name="Despard B.A."/>
            <person name="Roesel C.L."/>
        </authorList>
    </citation>
    <scope>NUCLEOTIDE SEQUENCE</scope>
    <source>
        <strain evidence="5">K2</strain>
    </source>
</reference>
<feature type="compositionally biased region" description="Basic and acidic residues" evidence="1">
    <location>
        <begin position="92"/>
        <end position="109"/>
    </location>
</feature>
<evidence type="ECO:0000256" key="2">
    <source>
        <dbReference type="SAM" id="SignalP"/>
    </source>
</evidence>
<gene>
    <name evidence="3" type="ORF">P5673_010228</name>
    <name evidence="4" type="ORF">P5673_010229</name>
    <name evidence="5" type="ORF">P5673_010362</name>
</gene>
<evidence type="ECO:0000256" key="1">
    <source>
        <dbReference type="SAM" id="MobiDB-lite"/>
    </source>
</evidence>
<evidence type="ECO:0000313" key="6">
    <source>
        <dbReference type="Proteomes" id="UP001249851"/>
    </source>
</evidence>
<evidence type="ECO:0000313" key="4">
    <source>
        <dbReference type="EMBL" id="KAK2565928.1"/>
    </source>
</evidence>
<dbReference type="EMBL" id="JARQWQ010000018">
    <property type="protein sequence ID" value="KAK2565927.1"/>
    <property type="molecule type" value="Genomic_DNA"/>
</dbReference>
<organism evidence="5 6">
    <name type="scientific">Acropora cervicornis</name>
    <name type="common">Staghorn coral</name>
    <dbReference type="NCBI Taxonomy" id="6130"/>
    <lineage>
        <taxon>Eukaryota</taxon>
        <taxon>Metazoa</taxon>
        <taxon>Cnidaria</taxon>
        <taxon>Anthozoa</taxon>
        <taxon>Hexacorallia</taxon>
        <taxon>Scleractinia</taxon>
        <taxon>Astrocoeniina</taxon>
        <taxon>Acroporidae</taxon>
        <taxon>Acropora</taxon>
    </lineage>
</organism>
<comment type="caution">
    <text evidence="5">The sequence shown here is derived from an EMBL/GenBank/DDBJ whole genome shotgun (WGS) entry which is preliminary data.</text>
</comment>
<reference evidence="5" key="1">
    <citation type="journal article" date="2023" name="G3 (Bethesda)">
        <title>Whole genome assembly and annotation of the endangered Caribbean coral Acropora cervicornis.</title>
        <authorList>
            <person name="Selwyn J.D."/>
            <person name="Vollmer S.V."/>
        </authorList>
    </citation>
    <scope>NUCLEOTIDE SEQUENCE</scope>
    <source>
        <strain evidence="5">K2</strain>
    </source>
</reference>
<feature type="chain" id="PRO_5042442578" evidence="2">
    <location>
        <begin position="31"/>
        <end position="158"/>
    </location>
</feature>
<evidence type="ECO:0000313" key="5">
    <source>
        <dbReference type="EMBL" id="KAK2566038.1"/>
    </source>
</evidence>
<evidence type="ECO:0000313" key="3">
    <source>
        <dbReference type="EMBL" id="KAK2565927.1"/>
    </source>
</evidence>
<dbReference type="EMBL" id="JARQWQ010000018">
    <property type="protein sequence ID" value="KAK2566038.1"/>
    <property type="molecule type" value="Genomic_DNA"/>
</dbReference>
<feature type="compositionally biased region" description="Basic and acidic residues" evidence="1">
    <location>
        <begin position="59"/>
        <end position="82"/>
    </location>
</feature>
<protein>
    <submittedName>
        <fullName evidence="5">Uncharacterized protein</fullName>
    </submittedName>
</protein>
<name>A0AAD9QRB3_ACRCE</name>
<dbReference type="EMBL" id="JARQWQ010000018">
    <property type="protein sequence ID" value="KAK2565928.1"/>
    <property type="molecule type" value="Genomic_DNA"/>
</dbReference>